<dbReference type="Proteomes" id="UP000799778">
    <property type="component" value="Unassembled WGS sequence"/>
</dbReference>
<evidence type="ECO:0000313" key="2">
    <source>
        <dbReference type="Proteomes" id="UP000799778"/>
    </source>
</evidence>
<dbReference type="GeneID" id="54278556"/>
<reference evidence="1" key="1">
    <citation type="journal article" date="2020" name="Stud. Mycol.">
        <title>101 Dothideomycetes genomes: a test case for predicting lifestyles and emergence of pathogens.</title>
        <authorList>
            <person name="Haridas S."/>
            <person name="Albert R."/>
            <person name="Binder M."/>
            <person name="Bloem J."/>
            <person name="Labutti K."/>
            <person name="Salamov A."/>
            <person name="Andreopoulos B."/>
            <person name="Baker S."/>
            <person name="Barry K."/>
            <person name="Bills G."/>
            <person name="Bluhm B."/>
            <person name="Cannon C."/>
            <person name="Castanera R."/>
            <person name="Culley D."/>
            <person name="Daum C."/>
            <person name="Ezra D."/>
            <person name="Gonzalez J."/>
            <person name="Henrissat B."/>
            <person name="Kuo A."/>
            <person name="Liang C."/>
            <person name="Lipzen A."/>
            <person name="Lutzoni F."/>
            <person name="Magnuson J."/>
            <person name="Mondo S."/>
            <person name="Nolan M."/>
            <person name="Ohm R."/>
            <person name="Pangilinan J."/>
            <person name="Park H.-J."/>
            <person name="Ramirez L."/>
            <person name="Alfaro M."/>
            <person name="Sun H."/>
            <person name="Tritt A."/>
            <person name="Yoshinaga Y."/>
            <person name="Zwiers L.-H."/>
            <person name="Turgeon B."/>
            <person name="Goodwin S."/>
            <person name="Spatafora J."/>
            <person name="Crous P."/>
            <person name="Grigoriev I."/>
        </authorList>
    </citation>
    <scope>NUCLEOTIDE SEQUENCE</scope>
    <source>
        <strain evidence="1">CBS 175.79</strain>
    </source>
</reference>
<dbReference type="EMBL" id="ML978068">
    <property type="protein sequence ID" value="KAF2017086.1"/>
    <property type="molecule type" value="Genomic_DNA"/>
</dbReference>
<dbReference type="AlphaFoldDB" id="A0A6A5XVW4"/>
<protein>
    <submittedName>
        <fullName evidence="1">Uncharacterized protein</fullName>
    </submittedName>
</protein>
<sequence length="179" mass="20272">MSSKPLAAEATTTLHDNPTLNYKLHVFLYDLRHFRSSPSSRSRLDAVVDTHYLGAPYFDPVERSLLLSSLIIPSFPSSSSSTTTTDTLQDTLDDFFRRKLEKRVKGRIEKEGDGRICAAHDLAPVFERAFGVRMKELEKNRGFMKLLRTRGLELREGQVWCGLGKGRGKDRREGKGERG</sequence>
<name>A0A6A5XVW4_9PLEO</name>
<dbReference type="OrthoDB" id="2740448at2759"/>
<gene>
    <name evidence="1" type="ORF">BU24DRAFT_143463</name>
</gene>
<organism evidence="1 2">
    <name type="scientific">Aaosphaeria arxii CBS 175.79</name>
    <dbReference type="NCBI Taxonomy" id="1450172"/>
    <lineage>
        <taxon>Eukaryota</taxon>
        <taxon>Fungi</taxon>
        <taxon>Dikarya</taxon>
        <taxon>Ascomycota</taxon>
        <taxon>Pezizomycotina</taxon>
        <taxon>Dothideomycetes</taxon>
        <taxon>Pleosporomycetidae</taxon>
        <taxon>Pleosporales</taxon>
        <taxon>Pleosporales incertae sedis</taxon>
        <taxon>Aaosphaeria</taxon>
    </lineage>
</organism>
<accession>A0A6A5XVW4</accession>
<evidence type="ECO:0000313" key="1">
    <source>
        <dbReference type="EMBL" id="KAF2017086.1"/>
    </source>
</evidence>
<keyword evidence="2" id="KW-1185">Reference proteome</keyword>
<proteinExistence type="predicted"/>
<dbReference type="RefSeq" id="XP_033385425.1">
    <property type="nucleotide sequence ID" value="XM_033521159.1"/>
</dbReference>